<evidence type="ECO:0000313" key="1">
    <source>
        <dbReference type="EMBL" id="KAH7094961.1"/>
    </source>
</evidence>
<proteinExistence type="predicted"/>
<protein>
    <submittedName>
        <fullName evidence="1">Uncharacterized protein</fullName>
    </submittedName>
</protein>
<dbReference type="OrthoDB" id="3748652at2759"/>
<sequence length="311" mass="34240">MPVPSNIIVIKKPIPNKPSTPAKQSPPSPLMDFPYKWEDVSSKLLLASPKELPKLILAPAFLTPWTTYRDTLPLQPGVPVPSIIAPKDKEAMNDLINTIYTAMDAMHASKFDRPDSDRTSWSQADSLSCIIYQSARSFAAPAQIFHTSFERKNLKNEAGRREATMRIRGLIMLTCNLVVNYTFMSPSNVVRRIEAVCPALRPDFSPIVETRRKWELANLGLEDLRRAVLDGERKGGVEEREWLIGILLQREKAGVAGGLDVGIKSEGGKGAAVGVKSEGGVQGVARGSKRKAVVIEDDEVDVKKVKTVVEL</sequence>
<dbReference type="AlphaFoldDB" id="A0A8K0RKD5"/>
<comment type="caution">
    <text evidence="1">The sequence shown here is derived from an EMBL/GenBank/DDBJ whole genome shotgun (WGS) entry which is preliminary data.</text>
</comment>
<dbReference type="EMBL" id="JAGMVJ010000001">
    <property type="protein sequence ID" value="KAH7094961.1"/>
    <property type="molecule type" value="Genomic_DNA"/>
</dbReference>
<keyword evidence="2" id="KW-1185">Reference proteome</keyword>
<dbReference type="Proteomes" id="UP000813461">
    <property type="component" value="Unassembled WGS sequence"/>
</dbReference>
<organism evidence="1 2">
    <name type="scientific">Paraphoma chrysanthemicola</name>
    <dbReference type="NCBI Taxonomy" id="798071"/>
    <lineage>
        <taxon>Eukaryota</taxon>
        <taxon>Fungi</taxon>
        <taxon>Dikarya</taxon>
        <taxon>Ascomycota</taxon>
        <taxon>Pezizomycotina</taxon>
        <taxon>Dothideomycetes</taxon>
        <taxon>Pleosporomycetidae</taxon>
        <taxon>Pleosporales</taxon>
        <taxon>Pleosporineae</taxon>
        <taxon>Phaeosphaeriaceae</taxon>
        <taxon>Paraphoma</taxon>
    </lineage>
</organism>
<evidence type="ECO:0000313" key="2">
    <source>
        <dbReference type="Proteomes" id="UP000813461"/>
    </source>
</evidence>
<accession>A0A8K0RKD5</accession>
<name>A0A8K0RKD5_9PLEO</name>
<gene>
    <name evidence="1" type="ORF">FB567DRAFT_586304</name>
</gene>
<reference evidence="1" key="1">
    <citation type="journal article" date="2021" name="Nat. Commun.">
        <title>Genetic determinants of endophytism in the Arabidopsis root mycobiome.</title>
        <authorList>
            <person name="Mesny F."/>
            <person name="Miyauchi S."/>
            <person name="Thiergart T."/>
            <person name="Pickel B."/>
            <person name="Atanasova L."/>
            <person name="Karlsson M."/>
            <person name="Huettel B."/>
            <person name="Barry K.W."/>
            <person name="Haridas S."/>
            <person name="Chen C."/>
            <person name="Bauer D."/>
            <person name="Andreopoulos W."/>
            <person name="Pangilinan J."/>
            <person name="LaButti K."/>
            <person name="Riley R."/>
            <person name="Lipzen A."/>
            <person name="Clum A."/>
            <person name="Drula E."/>
            <person name="Henrissat B."/>
            <person name="Kohler A."/>
            <person name="Grigoriev I.V."/>
            <person name="Martin F.M."/>
            <person name="Hacquard S."/>
        </authorList>
    </citation>
    <scope>NUCLEOTIDE SEQUENCE</scope>
    <source>
        <strain evidence="1">MPI-SDFR-AT-0120</strain>
    </source>
</reference>